<organism evidence="1 2">
    <name type="scientific">Allacma fusca</name>
    <dbReference type="NCBI Taxonomy" id="39272"/>
    <lineage>
        <taxon>Eukaryota</taxon>
        <taxon>Metazoa</taxon>
        <taxon>Ecdysozoa</taxon>
        <taxon>Arthropoda</taxon>
        <taxon>Hexapoda</taxon>
        <taxon>Collembola</taxon>
        <taxon>Symphypleona</taxon>
        <taxon>Sminthuridae</taxon>
        <taxon>Allacma</taxon>
    </lineage>
</organism>
<evidence type="ECO:0000313" key="1">
    <source>
        <dbReference type="EMBL" id="CAG7716015.1"/>
    </source>
</evidence>
<keyword evidence="2" id="KW-1185">Reference proteome</keyword>
<dbReference type="EMBL" id="CAJVCH010035354">
    <property type="protein sequence ID" value="CAG7716015.1"/>
    <property type="molecule type" value="Genomic_DNA"/>
</dbReference>
<dbReference type="AlphaFoldDB" id="A0A8J2JFV8"/>
<accession>A0A8J2JFV8</accession>
<feature type="non-terminal residue" evidence="1">
    <location>
        <position position="1"/>
    </location>
</feature>
<evidence type="ECO:0000313" key="2">
    <source>
        <dbReference type="Proteomes" id="UP000708208"/>
    </source>
</evidence>
<gene>
    <name evidence="1" type="ORF">AFUS01_LOCUS5548</name>
</gene>
<reference evidence="1" key="1">
    <citation type="submission" date="2021-06" db="EMBL/GenBank/DDBJ databases">
        <authorList>
            <person name="Hodson N. C."/>
            <person name="Mongue J. A."/>
            <person name="Jaron S. K."/>
        </authorList>
    </citation>
    <scope>NUCLEOTIDE SEQUENCE</scope>
</reference>
<protein>
    <submittedName>
        <fullName evidence="1">Uncharacterized protein</fullName>
    </submittedName>
</protein>
<dbReference type="Proteomes" id="UP000708208">
    <property type="component" value="Unassembled WGS sequence"/>
</dbReference>
<name>A0A8J2JFV8_9HEXA</name>
<proteinExistence type="predicted"/>
<sequence length="43" mass="5040">VLCEEAYDVFVGIRSPHTWHQWSVRLSRISSIYFQSSFLAPLL</sequence>
<comment type="caution">
    <text evidence="1">The sequence shown here is derived from an EMBL/GenBank/DDBJ whole genome shotgun (WGS) entry which is preliminary data.</text>
</comment>